<dbReference type="Gene3D" id="2.60.120.260">
    <property type="entry name" value="Galactose-binding domain-like"/>
    <property type="match status" value="2"/>
</dbReference>
<organism evidence="1 2">
    <name type="scientific">Tegillarca granosa</name>
    <name type="common">Malaysian cockle</name>
    <name type="synonym">Anadara granosa</name>
    <dbReference type="NCBI Taxonomy" id="220873"/>
    <lineage>
        <taxon>Eukaryota</taxon>
        <taxon>Metazoa</taxon>
        <taxon>Spiralia</taxon>
        <taxon>Lophotrochozoa</taxon>
        <taxon>Mollusca</taxon>
        <taxon>Bivalvia</taxon>
        <taxon>Autobranchia</taxon>
        <taxon>Pteriomorphia</taxon>
        <taxon>Arcoida</taxon>
        <taxon>Arcoidea</taxon>
        <taxon>Arcidae</taxon>
        <taxon>Tegillarca</taxon>
    </lineage>
</organism>
<evidence type="ECO:0000313" key="1">
    <source>
        <dbReference type="EMBL" id="KAJ8306349.1"/>
    </source>
</evidence>
<name>A0ABQ9EM56_TEGGR</name>
<dbReference type="PANTHER" id="PTHR33906">
    <property type="entry name" value="INTRAFLAGELLAR TRANSPORT PROTEIN 25 HOMOLOG"/>
    <property type="match status" value="1"/>
</dbReference>
<dbReference type="SUPFAM" id="SSF49785">
    <property type="entry name" value="Galactose-binding domain-like"/>
    <property type="match status" value="1"/>
</dbReference>
<comment type="caution">
    <text evidence="1">The sequence shown here is derived from an EMBL/GenBank/DDBJ whole genome shotgun (WGS) entry which is preliminary data.</text>
</comment>
<dbReference type="InterPro" id="IPR008979">
    <property type="entry name" value="Galactose-bd-like_sf"/>
</dbReference>
<dbReference type="EMBL" id="JARBDR010000813">
    <property type="protein sequence ID" value="KAJ8306349.1"/>
    <property type="molecule type" value="Genomic_DNA"/>
</dbReference>
<proteinExistence type="predicted"/>
<dbReference type="InterPro" id="IPR033558">
    <property type="entry name" value="IFT25"/>
</dbReference>
<dbReference type="PANTHER" id="PTHR33906:SF1">
    <property type="entry name" value="INTRAFLAGELLAR TRANSPORT PROTEIN 25 HOMOLOG"/>
    <property type="match status" value="1"/>
</dbReference>
<sequence>MFQAQNKDSQTFWSSTGLFPQEFVITFTSLMRMTRIELSCFNVKKLVIEKCTLSEPTEFEYLLDKGKYLDKEKYSIEYLVDKEKYSIEYLVDKEKYPVLICCRQRKTKKSIQFEYLVDKEKYSIEYLVNKEKYSIKYLVDKEKQRKVFEYLVDNEKYSIEYLVNKEKYSIEYLVTKISIQVAMDNVLTVAVGYSSDNFMEDAFSFFHGEGIFREIFTSVAIFHEIVTAVAQAMELDCTQEGQLQQEDFTVNGTEAMHLRFVIESGYDHFVSVHKLMVEANAVHG</sequence>
<gene>
    <name evidence="1" type="ORF">KUTeg_016894</name>
</gene>
<protein>
    <submittedName>
        <fullName evidence="1">Uncharacterized protein</fullName>
    </submittedName>
</protein>
<keyword evidence="2" id="KW-1185">Reference proteome</keyword>
<dbReference type="Proteomes" id="UP001217089">
    <property type="component" value="Unassembled WGS sequence"/>
</dbReference>
<reference evidence="1 2" key="1">
    <citation type="submission" date="2022-12" db="EMBL/GenBank/DDBJ databases">
        <title>Chromosome-level genome of Tegillarca granosa.</title>
        <authorList>
            <person name="Kim J."/>
        </authorList>
    </citation>
    <scope>NUCLEOTIDE SEQUENCE [LARGE SCALE GENOMIC DNA]</scope>
    <source>
        <strain evidence="1">Teg-2019</strain>
        <tissue evidence="1">Adductor muscle</tissue>
    </source>
</reference>
<accession>A0ABQ9EM56</accession>
<evidence type="ECO:0000313" key="2">
    <source>
        <dbReference type="Proteomes" id="UP001217089"/>
    </source>
</evidence>